<protein>
    <submittedName>
        <fullName evidence="2">Uncharacterized protein</fullName>
    </submittedName>
</protein>
<keyword evidence="3" id="KW-1185">Reference proteome</keyword>
<evidence type="ECO:0000256" key="1">
    <source>
        <dbReference type="SAM" id="MobiDB-lite"/>
    </source>
</evidence>
<gene>
    <name evidence="2" type="ORF">GCM10022402_08850</name>
</gene>
<comment type="caution">
    <text evidence="2">The sequence shown here is derived from an EMBL/GenBank/DDBJ whole genome shotgun (WGS) entry which is preliminary data.</text>
</comment>
<organism evidence="2 3">
    <name type="scientific">Salinactinospora qingdaonensis</name>
    <dbReference type="NCBI Taxonomy" id="702744"/>
    <lineage>
        <taxon>Bacteria</taxon>
        <taxon>Bacillati</taxon>
        <taxon>Actinomycetota</taxon>
        <taxon>Actinomycetes</taxon>
        <taxon>Streptosporangiales</taxon>
        <taxon>Nocardiopsidaceae</taxon>
        <taxon>Salinactinospora</taxon>
    </lineage>
</organism>
<name>A0ABP7F671_9ACTN</name>
<dbReference type="EMBL" id="BAABDD010000003">
    <property type="protein sequence ID" value="GAA3730393.1"/>
    <property type="molecule type" value="Genomic_DNA"/>
</dbReference>
<reference evidence="3" key="1">
    <citation type="journal article" date="2019" name="Int. J. Syst. Evol. Microbiol.">
        <title>The Global Catalogue of Microorganisms (GCM) 10K type strain sequencing project: providing services to taxonomists for standard genome sequencing and annotation.</title>
        <authorList>
            <consortium name="The Broad Institute Genomics Platform"/>
            <consortium name="The Broad Institute Genome Sequencing Center for Infectious Disease"/>
            <person name="Wu L."/>
            <person name="Ma J."/>
        </authorList>
    </citation>
    <scope>NUCLEOTIDE SEQUENCE [LARGE SCALE GENOMIC DNA]</scope>
    <source>
        <strain evidence="3">JCM 17137</strain>
    </source>
</reference>
<feature type="compositionally biased region" description="Low complexity" evidence="1">
    <location>
        <begin position="137"/>
        <end position="147"/>
    </location>
</feature>
<dbReference type="Proteomes" id="UP001500908">
    <property type="component" value="Unassembled WGS sequence"/>
</dbReference>
<proteinExistence type="predicted"/>
<feature type="compositionally biased region" description="Pro residues" evidence="1">
    <location>
        <begin position="127"/>
        <end position="136"/>
    </location>
</feature>
<feature type="region of interest" description="Disordered" evidence="1">
    <location>
        <begin position="1"/>
        <end position="37"/>
    </location>
</feature>
<evidence type="ECO:0000313" key="2">
    <source>
        <dbReference type="EMBL" id="GAA3730393.1"/>
    </source>
</evidence>
<feature type="region of interest" description="Disordered" evidence="1">
    <location>
        <begin position="123"/>
        <end position="151"/>
    </location>
</feature>
<evidence type="ECO:0000313" key="3">
    <source>
        <dbReference type="Proteomes" id="UP001500908"/>
    </source>
</evidence>
<sequence length="267" mass="27071">MVSGWPGPPGTNVLAKAGCSPQSADERRYGRNQTNAHDRSAPAVTVVSAAFYIQRGGNAFPAQVACGSGNHRCPAALWSGCVFRLMERLPHVSGAVLRSIPQPLVGATALIVGCTCFAASPAGAEPTPSPSSPSPSPSVASPSAPAPFEYETSGGGVTLSGALERGADKTSIDGTLRSPATTVWVDVVKSTRSADGRILDVVQLSGGSTGGAEVYDYGPLTTSRPTAAGTYATYRIIVTSQDFEPLLVVNCGDSECAAGSTSPLTGG</sequence>
<accession>A0ABP7F671</accession>